<dbReference type="GO" id="GO:0009086">
    <property type="term" value="P:methionine biosynthetic process"/>
    <property type="evidence" value="ECO:0007669"/>
    <property type="project" value="InterPro"/>
</dbReference>
<dbReference type="Proteomes" id="UP001165042">
    <property type="component" value="Unassembled WGS sequence"/>
</dbReference>
<feature type="domain" description="Cobalamin-independent methionine synthase MetE C-terminal/archaeal" evidence="2">
    <location>
        <begin position="22"/>
        <end position="289"/>
    </location>
</feature>
<keyword evidence="4" id="KW-1185">Reference proteome</keyword>
<dbReference type="Gene3D" id="3.20.20.210">
    <property type="match status" value="1"/>
</dbReference>
<comment type="caution">
    <text evidence="3">The sequence shown here is derived from an EMBL/GenBank/DDBJ whole genome shotgun (WGS) entry which is preliminary data.</text>
</comment>
<organism evidence="3 4">
    <name type="scientific">Actinokineospora globicatena</name>
    <dbReference type="NCBI Taxonomy" id="103729"/>
    <lineage>
        <taxon>Bacteria</taxon>
        <taxon>Bacillati</taxon>
        <taxon>Actinomycetota</taxon>
        <taxon>Actinomycetes</taxon>
        <taxon>Pseudonocardiales</taxon>
        <taxon>Pseudonocardiaceae</taxon>
        <taxon>Actinokineospora</taxon>
    </lineage>
</organism>
<feature type="region of interest" description="Disordered" evidence="1">
    <location>
        <begin position="292"/>
        <end position="331"/>
    </location>
</feature>
<protein>
    <submittedName>
        <fullName evidence="3">Methionine synthase</fullName>
    </submittedName>
</protein>
<gene>
    <name evidence="3" type="ORF">Aglo03_54490</name>
</gene>
<evidence type="ECO:0000313" key="4">
    <source>
        <dbReference type="Proteomes" id="UP001165042"/>
    </source>
</evidence>
<feature type="region of interest" description="Disordered" evidence="1">
    <location>
        <begin position="1"/>
        <end position="32"/>
    </location>
</feature>
<evidence type="ECO:0000259" key="2">
    <source>
        <dbReference type="Pfam" id="PF01717"/>
    </source>
</evidence>
<dbReference type="GO" id="GO:0008270">
    <property type="term" value="F:zinc ion binding"/>
    <property type="evidence" value="ECO:0007669"/>
    <property type="project" value="InterPro"/>
</dbReference>
<dbReference type="GO" id="GO:0003871">
    <property type="term" value="F:5-methyltetrahydropteroyltriglutamate-homocysteine S-methyltransferase activity"/>
    <property type="evidence" value="ECO:0007669"/>
    <property type="project" value="InterPro"/>
</dbReference>
<dbReference type="AlphaFoldDB" id="A0A9W6QTH8"/>
<dbReference type="EMBL" id="BSSD01000009">
    <property type="protein sequence ID" value="GLW94633.1"/>
    <property type="molecule type" value="Genomic_DNA"/>
</dbReference>
<dbReference type="InterPro" id="IPR002629">
    <property type="entry name" value="Met_Synth_C/arc"/>
</dbReference>
<sequence>MRRPEAIHQTHTVNTAPWPPGTATGIGSLPGTDPVEAAATVLGELPDLPHLPELPARGLGADILGRTAALLVDLAFELVPSGYRVAARPGLDYRRSTDLIRRDLDAIEEAVERLGTPPPVVKVQLAGPWTLTSGLELPRGHRVLTDYGALREFTESLSEGLSRHVAEVRRRLGTEVVVQLDEPSLPTVLAGAVPTPSGYGTVRAVAEPEARDVLSAVIEAAKKATGQPVVVHCCAPKPPFGLLAAAGAGAIAFDVPLLGKVGAATLDAIGEVWDAGTVLFLGVVPSTDPGRALGADLGRAPSADPGRASGTDPGRGSGVDPRRAPGSGPGGLAALREVAAPAFRLADQLGFNRSVLAERAVATPTCGLAGASEPWARRAMSLVRDVGKAFAEPPEGW</sequence>
<dbReference type="SUPFAM" id="SSF51726">
    <property type="entry name" value="UROD/MetE-like"/>
    <property type="match status" value="1"/>
</dbReference>
<reference evidence="3" key="1">
    <citation type="submission" date="2023-02" db="EMBL/GenBank/DDBJ databases">
        <title>Actinokineospora globicatena NBRC 15670.</title>
        <authorList>
            <person name="Ichikawa N."/>
            <person name="Sato H."/>
            <person name="Tonouchi N."/>
        </authorList>
    </citation>
    <scope>NUCLEOTIDE SEQUENCE</scope>
    <source>
        <strain evidence="3">NBRC 15670</strain>
    </source>
</reference>
<accession>A0A9W6QTH8</accession>
<dbReference type="InterPro" id="IPR038071">
    <property type="entry name" value="UROD/MetE-like_sf"/>
</dbReference>
<name>A0A9W6QTH8_9PSEU</name>
<proteinExistence type="predicted"/>
<evidence type="ECO:0000256" key="1">
    <source>
        <dbReference type="SAM" id="MobiDB-lite"/>
    </source>
</evidence>
<evidence type="ECO:0000313" key="3">
    <source>
        <dbReference type="EMBL" id="GLW94633.1"/>
    </source>
</evidence>
<dbReference type="Pfam" id="PF01717">
    <property type="entry name" value="Meth_synt_2"/>
    <property type="match status" value="1"/>
</dbReference>